<evidence type="ECO:0000313" key="2">
    <source>
        <dbReference type="EMBL" id="GAA1603529.1"/>
    </source>
</evidence>
<dbReference type="Proteomes" id="UP001500393">
    <property type="component" value="Unassembled WGS sequence"/>
</dbReference>
<proteinExistence type="predicted"/>
<evidence type="ECO:0000313" key="3">
    <source>
        <dbReference type="Proteomes" id="UP001500393"/>
    </source>
</evidence>
<dbReference type="EMBL" id="BAAAOS010000053">
    <property type="protein sequence ID" value="GAA1603529.1"/>
    <property type="molecule type" value="Genomic_DNA"/>
</dbReference>
<organism evidence="2 3">
    <name type="scientific">Kribbella sancticallisti</name>
    <dbReference type="NCBI Taxonomy" id="460087"/>
    <lineage>
        <taxon>Bacteria</taxon>
        <taxon>Bacillati</taxon>
        <taxon>Actinomycetota</taxon>
        <taxon>Actinomycetes</taxon>
        <taxon>Propionibacteriales</taxon>
        <taxon>Kribbellaceae</taxon>
        <taxon>Kribbella</taxon>
    </lineage>
</organism>
<comment type="caution">
    <text evidence="2">The sequence shown here is derived from an EMBL/GenBank/DDBJ whole genome shotgun (WGS) entry which is preliminary data.</text>
</comment>
<evidence type="ECO:0000256" key="1">
    <source>
        <dbReference type="SAM" id="MobiDB-lite"/>
    </source>
</evidence>
<protein>
    <submittedName>
        <fullName evidence="2">Uncharacterized protein</fullName>
    </submittedName>
</protein>
<accession>A0ABP4Q9W3</accession>
<feature type="region of interest" description="Disordered" evidence="1">
    <location>
        <begin position="1"/>
        <end position="22"/>
    </location>
</feature>
<sequence>MTGETQDPHVLSPGHAPTPFTADEIRAGCPAGRAIRLQVEVVGETPFHRVSRFVETDEAGATMERYRLSLDGSLLGEPEVSHVTWRELQAHASFPADATTIEPERIETALGELDCLRYTVHDGATDEVFWFAKDLPGMPIQILTRTDGQVAATVSVVSQTLP</sequence>
<dbReference type="RefSeq" id="WP_344220753.1">
    <property type="nucleotide sequence ID" value="NZ_BAAAOS010000053.1"/>
</dbReference>
<name>A0ABP4Q9W3_9ACTN</name>
<reference evidence="3" key="1">
    <citation type="journal article" date="2019" name="Int. J. Syst. Evol. Microbiol.">
        <title>The Global Catalogue of Microorganisms (GCM) 10K type strain sequencing project: providing services to taxonomists for standard genome sequencing and annotation.</title>
        <authorList>
            <consortium name="The Broad Institute Genomics Platform"/>
            <consortium name="The Broad Institute Genome Sequencing Center for Infectious Disease"/>
            <person name="Wu L."/>
            <person name="Ma J."/>
        </authorList>
    </citation>
    <scope>NUCLEOTIDE SEQUENCE [LARGE SCALE GENOMIC DNA]</scope>
    <source>
        <strain evidence="3">JCM 14969</strain>
    </source>
</reference>
<gene>
    <name evidence="2" type="ORF">GCM10009789_66940</name>
</gene>
<keyword evidence="3" id="KW-1185">Reference proteome</keyword>